<proteinExistence type="predicted"/>
<evidence type="ECO:0000313" key="3">
    <source>
        <dbReference type="Proteomes" id="UP000680656"/>
    </source>
</evidence>
<dbReference type="GO" id="GO:0008446">
    <property type="term" value="F:GDP-mannose 4,6-dehydratase activity"/>
    <property type="evidence" value="ECO:0007669"/>
    <property type="project" value="UniProtKB-EC"/>
</dbReference>
<gene>
    <name evidence="2" type="ORF">KHC33_15055</name>
</gene>
<dbReference type="KEGG" id="mrtj:KHC33_15055"/>
<keyword evidence="2" id="KW-0456">Lyase</keyword>
<dbReference type="InterPro" id="IPR016040">
    <property type="entry name" value="NAD(P)-bd_dom"/>
</dbReference>
<dbReference type="EC" id="4.2.1.47" evidence="2"/>
<dbReference type="InterPro" id="IPR036291">
    <property type="entry name" value="NAD(P)-bd_dom_sf"/>
</dbReference>
<evidence type="ECO:0000259" key="1">
    <source>
        <dbReference type="Pfam" id="PF16363"/>
    </source>
</evidence>
<dbReference type="PANTHER" id="PTHR43000">
    <property type="entry name" value="DTDP-D-GLUCOSE 4,6-DEHYDRATASE-RELATED"/>
    <property type="match status" value="1"/>
</dbReference>
<keyword evidence="3" id="KW-1185">Reference proteome</keyword>
<name>A0A8E7EJM6_9EURY</name>
<dbReference type="RefSeq" id="WP_214419429.1">
    <property type="nucleotide sequence ID" value="NZ_CP075546.1"/>
</dbReference>
<dbReference type="Gene3D" id="3.90.25.10">
    <property type="entry name" value="UDP-galactose 4-epimerase, domain 1"/>
    <property type="match status" value="1"/>
</dbReference>
<dbReference type="Pfam" id="PF16363">
    <property type="entry name" value="GDP_Man_Dehyd"/>
    <property type="match status" value="1"/>
</dbReference>
<protein>
    <submittedName>
        <fullName evidence="2">GDP-mannose 4,6-dehydratase</fullName>
        <ecNumber evidence="2">4.2.1.47</ecNumber>
    </submittedName>
</protein>
<sequence length="325" mass="36270">MKNKSVLITGGAGFIGSHLVDQLIYEQPEKITVVDNLFLGKDANLNQAIERYPNLKIYHNDISQIDQLKEIIINESVDIVFNLAVIPLPASLEKPAWTFSHNNDMSVSVCELAREDAFQTLIHFSSSEAYGTSICGPMDEKHPLNGVTPYAASKAACDLLVLSYCRTFGIDASIIRPFNNYGPRQNEGSYAGLIPITVNRILQGLPPVIFGDGKQTRDYLFVTDTARAAIDIYYNTNTRKEVLNIASGREYSIVSLVELISQYLGFSGTILNDSDRPGDVRRHIANIYKAEDMIGFKPKVSLEEGLRITVDWYKSYFQEKSKAVE</sequence>
<accession>A0A8E7EJM6</accession>
<evidence type="ECO:0000313" key="2">
    <source>
        <dbReference type="EMBL" id="QVV88620.1"/>
    </source>
</evidence>
<dbReference type="SUPFAM" id="SSF51735">
    <property type="entry name" value="NAD(P)-binding Rossmann-fold domains"/>
    <property type="match status" value="1"/>
</dbReference>
<dbReference type="AlphaFoldDB" id="A0A8E7EJM6"/>
<organism evidence="2 3">
    <name type="scientific">Methanospirillum purgamenti</name>
    <dbReference type="NCBI Taxonomy" id="2834276"/>
    <lineage>
        <taxon>Archaea</taxon>
        <taxon>Methanobacteriati</taxon>
        <taxon>Methanobacteriota</taxon>
        <taxon>Stenosarchaea group</taxon>
        <taxon>Methanomicrobia</taxon>
        <taxon>Methanomicrobiales</taxon>
        <taxon>Methanospirillaceae</taxon>
        <taxon>Methanospirillum</taxon>
    </lineage>
</organism>
<feature type="domain" description="NAD(P)-binding" evidence="1">
    <location>
        <begin position="7"/>
        <end position="308"/>
    </location>
</feature>
<dbReference type="EMBL" id="CP075546">
    <property type="protein sequence ID" value="QVV88620.1"/>
    <property type="molecule type" value="Genomic_DNA"/>
</dbReference>
<dbReference type="GeneID" id="65098529"/>
<dbReference type="Gene3D" id="3.40.50.720">
    <property type="entry name" value="NAD(P)-binding Rossmann-like Domain"/>
    <property type="match status" value="1"/>
</dbReference>
<dbReference type="Proteomes" id="UP000680656">
    <property type="component" value="Chromosome"/>
</dbReference>
<reference evidence="2 3" key="1">
    <citation type="submission" date="2021-05" db="EMBL/GenBank/DDBJ databases">
        <title>A novel Methanospirillum isolate from a pyrite-forming mixed culture.</title>
        <authorList>
            <person name="Bunk B."/>
            <person name="Sproer C."/>
            <person name="Spring S."/>
            <person name="Pester M."/>
        </authorList>
    </citation>
    <scope>NUCLEOTIDE SEQUENCE [LARGE SCALE GENOMIC DNA]</scope>
    <source>
        <strain evidence="2 3">J.3.6.1-F.2.7.3</strain>
    </source>
</reference>